<dbReference type="Pfam" id="PF13522">
    <property type="entry name" value="GATase_6"/>
    <property type="match status" value="1"/>
</dbReference>
<name>A0AAU6W0G0_9VIRU</name>
<evidence type="ECO:0000256" key="1">
    <source>
        <dbReference type="SAM" id="MobiDB-lite"/>
    </source>
</evidence>
<dbReference type="InterPro" id="IPR029055">
    <property type="entry name" value="Ntn_hydrolases_N"/>
</dbReference>
<dbReference type="PROSITE" id="PS51278">
    <property type="entry name" value="GATASE_TYPE_2"/>
    <property type="match status" value="1"/>
</dbReference>
<protein>
    <submittedName>
        <fullName evidence="3">Glutamine amidotransferase</fullName>
    </submittedName>
</protein>
<evidence type="ECO:0000313" key="3">
    <source>
        <dbReference type="EMBL" id="XAI69850.1"/>
    </source>
</evidence>
<sequence>MCGIVGVASNGPMTLQMKEFFQSLLFHDVVRGHHATGVAAIDTIDRSLTVEKKAVASPDFLDLKEPMDNLFNHKHNFNIYIGHNRWATSGAKDDDNNAHPFIHGDIVGVHNGSLRNQSLLDDHKNFVVDSDNLFYQLNKTGLHDTMSKTDGAFALVWYDKKDNSLNFIRNDERPLCVAKLSNGCWVWASERGMLTWLINRHKTLMLDTETDATDNTIKTPMIYNLEKGLHMSIPFKDKARQMDRLGIRKLVLPSFERTYTSGYDSNYTSRFSTQSSRGGYRQGSQERSPYQKERDEIISKHLMNGNCDSSMELVFLGHIHPVTQAGYKQDISIYEHRNVWGQTIICHAYNHAGNLTSKWTDADIGKKLYAKIMNLTTPISTTHDELKNEVLKDYSVSVHQMSLSKPGTAFYGYTDEGFEIVVEEEKSEAATINTAVVEKEDANGNVIPFPQSDASKTSSSKVDEGSASGMGESITIANDVLSRSRIVEYLNKNAHKCANCGGSLRVVPLSKAYLIEHYDREAGQTTPYLMCDALCHEAMEEWVESIDKEYDKLLGNIAND</sequence>
<accession>A0AAU6W0G0</accession>
<organism evidence="3">
    <name type="scientific">Pseudomonas phage Lyrsu03</name>
    <dbReference type="NCBI Taxonomy" id="3138537"/>
    <lineage>
        <taxon>Viruses</taxon>
    </lineage>
</organism>
<proteinExistence type="predicted"/>
<gene>
    <name evidence="3" type="ORF">Lyrsu03_00052</name>
</gene>
<feature type="compositionally biased region" description="Polar residues" evidence="1">
    <location>
        <begin position="270"/>
        <end position="288"/>
    </location>
</feature>
<keyword evidence="3" id="KW-0315">Glutamine amidotransferase</keyword>
<feature type="region of interest" description="Disordered" evidence="1">
    <location>
        <begin position="270"/>
        <end position="292"/>
    </location>
</feature>
<dbReference type="EMBL" id="PP179314">
    <property type="protein sequence ID" value="XAI69850.1"/>
    <property type="molecule type" value="Genomic_DNA"/>
</dbReference>
<dbReference type="Gene3D" id="3.60.20.10">
    <property type="entry name" value="Glutamine Phosphoribosylpyrophosphate, subunit 1, domain 1"/>
    <property type="match status" value="1"/>
</dbReference>
<dbReference type="InterPro" id="IPR017932">
    <property type="entry name" value="GATase_2_dom"/>
</dbReference>
<feature type="region of interest" description="Disordered" evidence="1">
    <location>
        <begin position="444"/>
        <end position="468"/>
    </location>
</feature>
<evidence type="ECO:0000259" key="2">
    <source>
        <dbReference type="PROSITE" id="PS51278"/>
    </source>
</evidence>
<reference evidence="3" key="1">
    <citation type="journal article" date="2024" name="J. Gen. Virol.">
        <title>Novel phages of Pseudomonas syringae unveil numerous potential auxiliary metabolic genes.</title>
        <authorList>
            <person name="Feltin C."/>
            <person name="Garneau J.R."/>
            <person name="Morris C.E."/>
            <person name="Berard A."/>
            <person name="Torres-Barcelo C."/>
        </authorList>
    </citation>
    <scope>NUCLEOTIDE SEQUENCE</scope>
</reference>
<feature type="domain" description="Glutamine amidotransferase type-2" evidence="2">
    <location>
        <begin position="2"/>
        <end position="236"/>
    </location>
</feature>
<dbReference type="SUPFAM" id="SSF56235">
    <property type="entry name" value="N-terminal nucleophile aminohydrolases (Ntn hydrolases)"/>
    <property type="match status" value="1"/>
</dbReference>
<dbReference type="CDD" id="cd00352">
    <property type="entry name" value="Gn_AT_II"/>
    <property type="match status" value="1"/>
</dbReference>